<comment type="function">
    <text evidence="1">Involved in the modulation of the specificity of the ClpAP-mediated ATP-dependent protein degradation.</text>
</comment>
<dbReference type="GO" id="GO:0008233">
    <property type="term" value="F:peptidase activity"/>
    <property type="evidence" value="ECO:0007669"/>
    <property type="project" value="UniProtKB-KW"/>
</dbReference>
<keyword evidence="3" id="KW-0645">Protease</keyword>
<dbReference type="InterPro" id="IPR014719">
    <property type="entry name" value="Ribosomal_bL12_C/ClpS-like"/>
</dbReference>
<sequence>MCSYKRQISLSEVKASFNHTGYVDWHLSPRLSDSDHQEEKEGDVAVQTAPPEFKRPPLYAVVLMNDDYTPMDFVIEILQQYFALNLDQATQVMLTVHYEGKGVAAVYPRDIAETKANLVNNYARSQGHPLLCQIEPQE</sequence>
<evidence type="ECO:0000259" key="2">
    <source>
        <dbReference type="Pfam" id="PF02617"/>
    </source>
</evidence>
<dbReference type="STRING" id="1977882.B9T28_09950"/>
<accession>A0A1Y3CDT0</accession>
<dbReference type="Gene3D" id="3.30.1390.10">
    <property type="match status" value="1"/>
</dbReference>
<dbReference type="FunFam" id="3.30.1390.10:FF:000002">
    <property type="entry name" value="ATP-dependent Clp protease adapter protein ClpS"/>
    <property type="match status" value="1"/>
</dbReference>
<name>A0A1Y3CDT0_9GAMM</name>
<dbReference type="InterPro" id="IPR003769">
    <property type="entry name" value="ClpS_core"/>
</dbReference>
<evidence type="ECO:0000313" key="3">
    <source>
        <dbReference type="EMBL" id="OTG65239.1"/>
    </source>
</evidence>
<dbReference type="PANTHER" id="PTHR33473:SF19">
    <property type="entry name" value="ATP-DEPENDENT CLP PROTEASE ADAPTER PROTEIN CLPS"/>
    <property type="match status" value="1"/>
</dbReference>
<dbReference type="GO" id="GO:0006508">
    <property type="term" value="P:proteolysis"/>
    <property type="evidence" value="ECO:0007669"/>
    <property type="project" value="UniProtKB-UniRule"/>
</dbReference>
<dbReference type="InterPro" id="IPR022935">
    <property type="entry name" value="ClpS"/>
</dbReference>
<gene>
    <name evidence="1" type="primary">clpS</name>
    <name evidence="3" type="ORF">B9T28_09950</name>
</gene>
<dbReference type="Proteomes" id="UP000242765">
    <property type="component" value="Unassembled WGS sequence"/>
</dbReference>
<dbReference type="Pfam" id="PF02617">
    <property type="entry name" value="ClpS"/>
    <property type="match status" value="1"/>
</dbReference>
<dbReference type="OrthoDB" id="9796121at2"/>
<protein>
    <recommendedName>
        <fullName evidence="1">ATP-dependent Clp protease adapter protein ClpS</fullName>
    </recommendedName>
</protein>
<dbReference type="HAMAP" id="MF_00302">
    <property type="entry name" value="ClpS"/>
    <property type="match status" value="1"/>
</dbReference>
<feature type="domain" description="Adaptor protein ClpS core" evidence="2">
    <location>
        <begin position="54"/>
        <end position="133"/>
    </location>
</feature>
<evidence type="ECO:0000256" key="1">
    <source>
        <dbReference type="HAMAP-Rule" id="MF_00302"/>
    </source>
</evidence>
<evidence type="ECO:0000313" key="4">
    <source>
        <dbReference type="Proteomes" id="UP000242765"/>
    </source>
</evidence>
<dbReference type="PANTHER" id="PTHR33473">
    <property type="entry name" value="ATP-DEPENDENT CLP PROTEASE ADAPTER PROTEIN CLPS1, CHLOROPLASTIC"/>
    <property type="match status" value="1"/>
</dbReference>
<dbReference type="SUPFAM" id="SSF54736">
    <property type="entry name" value="ClpS-like"/>
    <property type="match status" value="1"/>
</dbReference>
<organism evidence="3 4">
    <name type="scientific">Acinetobacter silvestris</name>
    <dbReference type="NCBI Taxonomy" id="1977882"/>
    <lineage>
        <taxon>Bacteria</taxon>
        <taxon>Pseudomonadati</taxon>
        <taxon>Pseudomonadota</taxon>
        <taxon>Gammaproteobacteria</taxon>
        <taxon>Moraxellales</taxon>
        <taxon>Moraxellaceae</taxon>
        <taxon>Acinetobacter</taxon>
    </lineage>
</organism>
<keyword evidence="3" id="KW-0378">Hydrolase</keyword>
<dbReference type="GO" id="GO:0030163">
    <property type="term" value="P:protein catabolic process"/>
    <property type="evidence" value="ECO:0007669"/>
    <property type="project" value="InterPro"/>
</dbReference>
<dbReference type="EMBL" id="NEGB01000005">
    <property type="protein sequence ID" value="OTG65239.1"/>
    <property type="molecule type" value="Genomic_DNA"/>
</dbReference>
<dbReference type="AlphaFoldDB" id="A0A1Y3CDT0"/>
<proteinExistence type="inferred from homology"/>
<comment type="subunit">
    <text evidence="1">Binds to the N-terminal domain of the chaperone ClpA.</text>
</comment>
<comment type="caution">
    <text evidence="3">The sequence shown here is derived from an EMBL/GenBank/DDBJ whole genome shotgun (WGS) entry which is preliminary data.</text>
</comment>
<reference evidence="3 4" key="1">
    <citation type="submission" date="2017-04" db="EMBL/GenBank/DDBJ databases">
        <title>High diversity of culturable Acinetobacter species in natural soil and water ecosystems.</title>
        <authorList>
            <person name="Nemec A."/>
            <person name="Radolfova-Krizova L."/>
        </authorList>
    </citation>
    <scope>NUCLEOTIDE SEQUENCE [LARGE SCALE GENOMIC DNA]</scope>
    <source>
        <strain evidence="3 4">ANC 4999</strain>
    </source>
</reference>
<keyword evidence="4" id="KW-1185">Reference proteome</keyword>
<dbReference type="RefSeq" id="WP_086203955.1">
    <property type="nucleotide sequence ID" value="NZ_NEGB01000005.1"/>
</dbReference>
<comment type="similarity">
    <text evidence="1">Belongs to the ClpS family.</text>
</comment>
<dbReference type="NCBIfam" id="NF000672">
    <property type="entry name" value="PRK00033.1-5"/>
    <property type="match status" value="1"/>
</dbReference>